<evidence type="ECO:0000313" key="1">
    <source>
        <dbReference type="EMBL" id="AFJ61971.1"/>
    </source>
</evidence>
<dbReference type="AlphaFoldDB" id="I2C5P7"/>
<dbReference type="Proteomes" id="UP000002878">
    <property type="component" value="Chromosome"/>
</dbReference>
<reference evidence="1 2" key="1">
    <citation type="journal article" date="2012" name="J. Biotechnol.">
        <title>Genome sequence of the plant growth promoting strain Bacillus amyloliquefaciens subsp. plantarum B9601-Y2 and expression of mersacidin and other secondary metabolites.</title>
        <authorList>
            <person name="He P."/>
            <person name="Hao K."/>
            <person name="Blom J."/>
            <person name="Ruckert C."/>
            <person name="Vater J."/>
            <person name="Mao Z."/>
            <person name="Wu Y."/>
            <person name="Hou M."/>
            <person name="He P."/>
            <person name="He Y."/>
            <person name="Borriss R."/>
        </authorList>
    </citation>
    <scope>NUCLEOTIDE SEQUENCE [LARGE SCALE GENOMIC DNA]</scope>
    <source>
        <strain evidence="1">Y2</strain>
    </source>
</reference>
<proteinExistence type="predicted"/>
<name>I2C5P7_BACAY</name>
<evidence type="ECO:0000313" key="2">
    <source>
        <dbReference type="Proteomes" id="UP000002878"/>
    </source>
</evidence>
<dbReference type="KEGG" id="bqy:MUS_2004"/>
<dbReference type="EMBL" id="CP003332">
    <property type="protein sequence ID" value="AFJ61971.1"/>
    <property type="molecule type" value="Genomic_DNA"/>
</dbReference>
<organism evidence="1 2">
    <name type="scientific">Bacillus amyloliquefaciens (strain Y2)</name>
    <name type="common">Bacillus amyloliquefaciens subsp. plantarum (strain B9601-Y2)</name>
    <dbReference type="NCBI Taxonomy" id="1155777"/>
    <lineage>
        <taxon>Bacteria</taxon>
        <taxon>Bacillati</taxon>
        <taxon>Bacillota</taxon>
        <taxon>Bacilli</taxon>
        <taxon>Bacillales</taxon>
        <taxon>Bacillaceae</taxon>
        <taxon>Bacillus</taxon>
        <taxon>Bacillus amyloliquefaciens group</taxon>
    </lineage>
</organism>
<sequence length="120" mass="13986">MKKFEEIIKQKSVLLNEWEGKEKVDVLSDFEEKETDVNILFASYDGDICEGHAWVLFEERGKLFEVNGSHCSCHGLEDQWEPEEVALNVLEHRLMNGTFGEPDFKEELCDFLGVEFKLNR</sequence>
<dbReference type="RefSeq" id="WP_014417918.1">
    <property type="nucleotide sequence ID" value="NC_017061.1"/>
</dbReference>
<accession>I2C5P7</accession>
<protein>
    <submittedName>
        <fullName evidence="1">Uncharacterized protein</fullName>
    </submittedName>
</protein>
<dbReference type="HOGENOM" id="CLU_2044892_0_0_9"/>
<dbReference type="PATRIC" id="fig|1126211.3.peg.1914"/>
<gene>
    <name evidence="1" type="ORF">MUS_2004</name>
</gene>
<dbReference type="KEGG" id="bya:BANAU_1786"/>